<keyword evidence="4" id="KW-1185">Reference proteome</keyword>
<protein>
    <submittedName>
        <fullName evidence="3">3-hydroxylacyl-ACP dehydratase</fullName>
    </submittedName>
</protein>
<evidence type="ECO:0000256" key="2">
    <source>
        <dbReference type="ARBA" id="ARBA00023239"/>
    </source>
</evidence>
<dbReference type="InterPro" id="IPR029069">
    <property type="entry name" value="HotDog_dom_sf"/>
</dbReference>
<dbReference type="SUPFAM" id="SSF54637">
    <property type="entry name" value="Thioesterase/thiol ester dehydrase-isomerase"/>
    <property type="match status" value="1"/>
</dbReference>
<accession>A0ABT7GV01</accession>
<sequence length="150" mass="16597">MRFHLIDRIDEWESGVRLRGRKVTSADESYWSPTPNGAVMPAALVLEALAQAGTWLLLLSTGYKRRAALASAAGVRWHAEVFPGDVLELDVRFVSYDETAVTLDGTVRVGDRTVLEVSGLMCAALGSDQLEDPEDTERMGRHLLRTEVLR</sequence>
<dbReference type="PANTHER" id="PTHR30272:SF1">
    <property type="entry name" value="3-HYDROXYACYL-[ACYL-CARRIER-PROTEIN] DEHYDRATASE"/>
    <property type="match status" value="1"/>
</dbReference>
<dbReference type="EMBL" id="JASITI010000019">
    <property type="protein sequence ID" value="MDK9497424.1"/>
    <property type="molecule type" value="Genomic_DNA"/>
</dbReference>
<dbReference type="InterPro" id="IPR013114">
    <property type="entry name" value="FabA_FabZ"/>
</dbReference>
<gene>
    <name evidence="3" type="ORF">QEZ40_002083</name>
</gene>
<reference evidence="3 4" key="1">
    <citation type="submission" date="2023-05" db="EMBL/GenBank/DDBJ databases">
        <title>Sequencing and Assembly of Streptomyces sp. NP73.</title>
        <authorList>
            <person name="Konwar A.N."/>
            <person name="Saikia K."/>
            <person name="Thakur D."/>
        </authorList>
    </citation>
    <scope>NUCLEOTIDE SEQUENCE [LARGE SCALE GENOMIC DNA]</scope>
    <source>
        <strain evidence="3 4">NP73</strain>
    </source>
</reference>
<dbReference type="Gene3D" id="3.10.129.10">
    <property type="entry name" value="Hotdog Thioesterase"/>
    <property type="match status" value="1"/>
</dbReference>
<dbReference type="RefSeq" id="WP_125814742.1">
    <property type="nucleotide sequence ID" value="NZ_JASITI010000019.1"/>
</dbReference>
<evidence type="ECO:0000313" key="4">
    <source>
        <dbReference type="Proteomes" id="UP001223390"/>
    </source>
</evidence>
<name>A0ABT7GV01_9ACTN</name>
<proteinExistence type="inferred from homology"/>
<dbReference type="Pfam" id="PF07977">
    <property type="entry name" value="FabA"/>
    <property type="match status" value="1"/>
</dbReference>
<comment type="caution">
    <text evidence="3">The sequence shown here is derived from an EMBL/GenBank/DDBJ whole genome shotgun (WGS) entry which is preliminary data.</text>
</comment>
<dbReference type="Proteomes" id="UP001223390">
    <property type="component" value="Unassembled WGS sequence"/>
</dbReference>
<keyword evidence="2" id="KW-0456">Lyase</keyword>
<evidence type="ECO:0000313" key="3">
    <source>
        <dbReference type="EMBL" id="MDK9497424.1"/>
    </source>
</evidence>
<evidence type="ECO:0000256" key="1">
    <source>
        <dbReference type="ARBA" id="ARBA00009174"/>
    </source>
</evidence>
<organism evidence="3 4">
    <name type="scientific">Streptomyces katrae</name>
    <dbReference type="NCBI Taxonomy" id="68223"/>
    <lineage>
        <taxon>Bacteria</taxon>
        <taxon>Bacillati</taxon>
        <taxon>Actinomycetota</taxon>
        <taxon>Actinomycetes</taxon>
        <taxon>Kitasatosporales</taxon>
        <taxon>Streptomycetaceae</taxon>
        <taxon>Streptomyces</taxon>
    </lineage>
</organism>
<comment type="similarity">
    <text evidence="1">Belongs to the thioester dehydratase family. FabZ subfamily.</text>
</comment>
<dbReference type="PANTHER" id="PTHR30272">
    <property type="entry name" value="3-HYDROXYACYL-[ACYL-CARRIER-PROTEIN] DEHYDRATASE"/>
    <property type="match status" value="1"/>
</dbReference>